<gene>
    <name evidence="2" type="ORF">SAMN02745121_02311</name>
</gene>
<dbReference type="OrthoDB" id="6192521at2"/>
<dbReference type="EMBL" id="FOMX01000006">
    <property type="protein sequence ID" value="SFD93822.1"/>
    <property type="molecule type" value="Genomic_DNA"/>
</dbReference>
<proteinExistence type="predicted"/>
<dbReference type="Pfam" id="PF13517">
    <property type="entry name" value="FG-GAP_3"/>
    <property type="match status" value="2"/>
</dbReference>
<sequence>MAVRTLVVIACAALASTGCSDDCGDGEYHDAEICFNEHVLEVQSEAASPLALRAADFDGDGVDDVLVVGAAAGTITTDLRRGDGEGGLGEPRDVGVAGCSAYPVVGDLDLDGAADLLFPSCDAGVFVYRADGAGGFAPAVEVDVGLKIRTTAVTDVDGDGRRDLLVLGSLSEQPAVGLVRADASGGFFAPQVQPVAVPGLDGLKPGGFVAGRLRRDGPVELVLAEWERSDGLARATVEAGVVGPFVAMTTGLRPGGLYLRDLDDDDILDVLVLDTAPVALAPLLGPDLSEGPRTALGSRPGPIALAHLDGDGSLDAVLFHGDRLGLWRGVGDGRFTAAVQLEFPADVVEVVLPDLNADGRADIVAGLFSAGGLAIRLSGP</sequence>
<evidence type="ECO:0000313" key="2">
    <source>
        <dbReference type="EMBL" id="SFD93822.1"/>
    </source>
</evidence>
<organism evidence="2 3">
    <name type="scientific">Nannocystis exedens</name>
    <dbReference type="NCBI Taxonomy" id="54"/>
    <lineage>
        <taxon>Bacteria</taxon>
        <taxon>Pseudomonadati</taxon>
        <taxon>Myxococcota</taxon>
        <taxon>Polyangia</taxon>
        <taxon>Nannocystales</taxon>
        <taxon>Nannocystaceae</taxon>
        <taxon>Nannocystis</taxon>
    </lineage>
</organism>
<dbReference type="SUPFAM" id="SSF69318">
    <property type="entry name" value="Integrin alpha N-terminal domain"/>
    <property type="match status" value="1"/>
</dbReference>
<dbReference type="Proteomes" id="UP000199400">
    <property type="component" value="Unassembled WGS sequence"/>
</dbReference>
<dbReference type="AlphaFoldDB" id="A0A1I1WFH8"/>
<protein>
    <submittedName>
        <fullName evidence="2">Repeat domain-containing protein</fullName>
    </submittedName>
</protein>
<evidence type="ECO:0000313" key="3">
    <source>
        <dbReference type="Proteomes" id="UP000199400"/>
    </source>
</evidence>
<dbReference type="PANTHER" id="PTHR46580">
    <property type="entry name" value="SENSOR KINASE-RELATED"/>
    <property type="match status" value="1"/>
</dbReference>
<dbReference type="Gene3D" id="2.130.10.130">
    <property type="entry name" value="Integrin alpha, N-terminal"/>
    <property type="match status" value="1"/>
</dbReference>
<dbReference type="PANTHER" id="PTHR46580:SF2">
    <property type="entry name" value="MAM DOMAIN-CONTAINING PROTEIN"/>
    <property type="match status" value="1"/>
</dbReference>
<dbReference type="InterPro" id="IPR028994">
    <property type="entry name" value="Integrin_alpha_N"/>
</dbReference>
<keyword evidence="3" id="KW-1185">Reference proteome</keyword>
<dbReference type="STRING" id="54.SAMN02745121_02311"/>
<reference evidence="3" key="1">
    <citation type="submission" date="2016-10" db="EMBL/GenBank/DDBJ databases">
        <authorList>
            <person name="Varghese N."/>
            <person name="Submissions S."/>
        </authorList>
    </citation>
    <scope>NUCLEOTIDE SEQUENCE [LARGE SCALE GENOMIC DNA]</scope>
    <source>
        <strain evidence="3">ATCC 25963</strain>
    </source>
</reference>
<evidence type="ECO:0000256" key="1">
    <source>
        <dbReference type="ARBA" id="ARBA00022729"/>
    </source>
</evidence>
<dbReference type="InterPro" id="IPR013517">
    <property type="entry name" value="FG-GAP"/>
</dbReference>
<dbReference type="RefSeq" id="WP_096326073.1">
    <property type="nucleotide sequence ID" value="NZ_FOMX01000006.1"/>
</dbReference>
<dbReference type="PROSITE" id="PS51257">
    <property type="entry name" value="PROKAR_LIPOPROTEIN"/>
    <property type="match status" value="1"/>
</dbReference>
<accession>A0A1I1WFH8</accession>
<name>A0A1I1WFH8_9BACT</name>
<keyword evidence="1" id="KW-0732">Signal</keyword>